<accession>A0A7T8HG92</accession>
<organism evidence="1 2">
    <name type="scientific">Caligus rogercresseyi</name>
    <name type="common">Sea louse</name>
    <dbReference type="NCBI Taxonomy" id="217165"/>
    <lineage>
        <taxon>Eukaryota</taxon>
        <taxon>Metazoa</taxon>
        <taxon>Ecdysozoa</taxon>
        <taxon>Arthropoda</taxon>
        <taxon>Crustacea</taxon>
        <taxon>Multicrustacea</taxon>
        <taxon>Hexanauplia</taxon>
        <taxon>Copepoda</taxon>
        <taxon>Siphonostomatoida</taxon>
        <taxon>Caligidae</taxon>
        <taxon>Caligus</taxon>
    </lineage>
</organism>
<gene>
    <name evidence="1" type="ORF">FKW44_009910</name>
</gene>
<evidence type="ECO:0000313" key="2">
    <source>
        <dbReference type="Proteomes" id="UP000595437"/>
    </source>
</evidence>
<dbReference type="AlphaFoldDB" id="A0A7T8HG92"/>
<dbReference type="EMBL" id="CP045895">
    <property type="protein sequence ID" value="QQP49295.1"/>
    <property type="molecule type" value="Genomic_DNA"/>
</dbReference>
<name>A0A7T8HG92_CALRO</name>
<evidence type="ECO:0000313" key="1">
    <source>
        <dbReference type="EMBL" id="QQP49295.1"/>
    </source>
</evidence>
<dbReference type="Proteomes" id="UP000595437">
    <property type="component" value="Chromosome 6"/>
</dbReference>
<proteinExistence type="predicted"/>
<reference evidence="2" key="1">
    <citation type="submission" date="2021-01" db="EMBL/GenBank/DDBJ databases">
        <title>Caligus Genome Assembly.</title>
        <authorList>
            <person name="Gallardo-Escarate C."/>
        </authorList>
    </citation>
    <scope>NUCLEOTIDE SEQUENCE [LARGE SCALE GENOMIC DNA]</scope>
</reference>
<sequence length="67" mass="7816">RPSSLKRLTLLLEWFLRESGSKQTKSAQGTIMFGLTGYYRLFSKVQGIAVQRRRRPRVFRSKVVETV</sequence>
<keyword evidence="2" id="KW-1185">Reference proteome</keyword>
<feature type="non-terminal residue" evidence="1">
    <location>
        <position position="1"/>
    </location>
</feature>
<protein>
    <submittedName>
        <fullName evidence="1">Uncharacterized protein</fullName>
    </submittedName>
</protein>